<evidence type="ECO:0000313" key="9">
    <source>
        <dbReference type="Proteomes" id="UP001446205"/>
    </source>
</evidence>
<dbReference type="InterPro" id="IPR000361">
    <property type="entry name" value="ATAP_core_dom"/>
</dbReference>
<dbReference type="PANTHER" id="PTHR10072">
    <property type="entry name" value="IRON-SULFUR CLUSTER ASSEMBLY PROTEIN"/>
    <property type="match status" value="1"/>
</dbReference>
<dbReference type="NCBIfam" id="TIGR02011">
    <property type="entry name" value="IscA"/>
    <property type="match status" value="1"/>
</dbReference>
<name>A0ABU9DCI2_9PROT</name>
<sequence length="110" mass="12171">MSVAGVDLTERAARHVQRSLQKRGKGEGLRLGVRTSGCSGMAYVMEFVDEPKPEDQVFENHGVKIFVDPKSLIYLSGTELDFVREGLNEGFKFNNPNVKDECGCGESFNV</sequence>
<keyword evidence="4" id="KW-0479">Metal-binding</keyword>
<protein>
    <recommendedName>
        <fullName evidence="3">Iron-binding protein IscA</fullName>
    </recommendedName>
    <alternativeName>
        <fullName evidence="6">Iron-sulfur cluster assembly protein</fullName>
    </alternativeName>
</protein>
<dbReference type="RefSeq" id="WP_341371731.1">
    <property type="nucleotide sequence ID" value="NZ_JBBPCO010000014.1"/>
</dbReference>
<organism evidence="8 9">
    <name type="scientific">Thermithiobacillus plumbiphilus</name>
    <dbReference type="NCBI Taxonomy" id="1729899"/>
    <lineage>
        <taxon>Bacteria</taxon>
        <taxon>Pseudomonadati</taxon>
        <taxon>Pseudomonadota</taxon>
        <taxon>Acidithiobacillia</taxon>
        <taxon>Acidithiobacillales</taxon>
        <taxon>Thermithiobacillaceae</taxon>
        <taxon>Thermithiobacillus</taxon>
    </lineage>
</organism>
<evidence type="ECO:0000256" key="4">
    <source>
        <dbReference type="ARBA" id="ARBA00022723"/>
    </source>
</evidence>
<dbReference type="PROSITE" id="PS01152">
    <property type="entry name" value="HESB"/>
    <property type="match status" value="1"/>
</dbReference>
<dbReference type="Pfam" id="PF01521">
    <property type="entry name" value="Fe-S_biosyn"/>
    <property type="match status" value="1"/>
</dbReference>
<dbReference type="InterPro" id="IPR050322">
    <property type="entry name" value="Fe-S_cluster_asmbl/transfer"/>
</dbReference>
<keyword evidence="9" id="KW-1185">Reference proteome</keyword>
<comment type="caution">
    <text evidence="8">The sequence shown here is derived from an EMBL/GenBank/DDBJ whole genome shotgun (WGS) entry which is preliminary data.</text>
</comment>
<dbReference type="InterPro" id="IPR017870">
    <property type="entry name" value="FeS_cluster_insertion_CS"/>
</dbReference>
<proteinExistence type="inferred from homology"/>
<dbReference type="InterPro" id="IPR016092">
    <property type="entry name" value="ATAP"/>
</dbReference>
<evidence type="ECO:0000259" key="7">
    <source>
        <dbReference type="Pfam" id="PF01521"/>
    </source>
</evidence>
<dbReference type="Gene3D" id="2.60.300.12">
    <property type="entry name" value="HesB-like domain"/>
    <property type="match status" value="1"/>
</dbReference>
<dbReference type="Proteomes" id="UP001446205">
    <property type="component" value="Unassembled WGS sequence"/>
</dbReference>
<keyword evidence="5" id="KW-0408">Iron</keyword>
<gene>
    <name evidence="8" type="primary">iscA</name>
    <name evidence="8" type="ORF">WOB96_13035</name>
</gene>
<evidence type="ECO:0000313" key="8">
    <source>
        <dbReference type="EMBL" id="MEK8090676.1"/>
    </source>
</evidence>
<feature type="domain" description="Core" evidence="7">
    <location>
        <begin position="6"/>
        <end position="106"/>
    </location>
</feature>
<evidence type="ECO:0000256" key="6">
    <source>
        <dbReference type="ARBA" id="ARBA00032050"/>
    </source>
</evidence>
<dbReference type="SUPFAM" id="SSF89360">
    <property type="entry name" value="HesB-like domain"/>
    <property type="match status" value="1"/>
</dbReference>
<dbReference type="EMBL" id="JBBPCO010000014">
    <property type="protein sequence ID" value="MEK8090676.1"/>
    <property type="molecule type" value="Genomic_DNA"/>
</dbReference>
<reference evidence="8 9" key="1">
    <citation type="submission" date="2024-04" db="EMBL/GenBank/DDBJ databases">
        <authorList>
            <person name="Abashina T."/>
            <person name="Shaikin A."/>
        </authorList>
    </citation>
    <scope>NUCLEOTIDE SEQUENCE [LARGE SCALE GENOMIC DNA]</scope>
    <source>
        <strain evidence="8 9">AAFK</strain>
    </source>
</reference>
<evidence type="ECO:0000256" key="2">
    <source>
        <dbReference type="ARBA" id="ARBA00006718"/>
    </source>
</evidence>
<dbReference type="InterPro" id="IPR011302">
    <property type="entry name" value="IscA_proteobact"/>
</dbReference>
<dbReference type="PANTHER" id="PTHR10072:SF41">
    <property type="entry name" value="IRON-SULFUR CLUSTER ASSEMBLY 1 HOMOLOG, MITOCHONDRIAL"/>
    <property type="match status" value="1"/>
</dbReference>
<comment type="similarity">
    <text evidence="2">Belongs to the HesB/IscA family.</text>
</comment>
<accession>A0ABU9DCI2</accession>
<evidence type="ECO:0000256" key="5">
    <source>
        <dbReference type="ARBA" id="ARBA00023004"/>
    </source>
</evidence>
<evidence type="ECO:0000256" key="3">
    <source>
        <dbReference type="ARBA" id="ARBA00014591"/>
    </source>
</evidence>
<evidence type="ECO:0000256" key="1">
    <source>
        <dbReference type="ARBA" id="ARBA00001962"/>
    </source>
</evidence>
<comment type="cofactor">
    <cofactor evidence="1">
        <name>Fe cation</name>
        <dbReference type="ChEBI" id="CHEBI:24875"/>
    </cofactor>
</comment>
<dbReference type="InterPro" id="IPR035903">
    <property type="entry name" value="HesB-like_dom_sf"/>
</dbReference>
<dbReference type="NCBIfam" id="TIGR00049">
    <property type="entry name" value="iron-sulfur cluster assembly accessory protein"/>
    <property type="match status" value="1"/>
</dbReference>